<sequence length="163" mass="18076">MFCCKRKNHSRKSGTSSSQAAVCPGHNQPCRGFLTEDRQQTNPSSQSSNDHRSNSAPQIHVVEDLPCPVSFYPNNVYGQGLESDWGNRVDVRMNMILDGPNYHSPMRDPTVPLPPGAVVVQIIQPSAPPLSPPHQPQQLSLPLYPRLPPLDQNYADQQMAIQK</sequence>
<name>A0A0N4X842_HAEPC</name>
<evidence type="ECO:0000313" key="4">
    <source>
        <dbReference type="WBParaSite" id="HPLM_0002053401-mRNA-1"/>
    </source>
</evidence>
<feature type="compositionally biased region" description="Low complexity" evidence="1">
    <location>
        <begin position="136"/>
        <end position="152"/>
    </location>
</feature>
<feature type="compositionally biased region" description="Basic residues" evidence="1">
    <location>
        <begin position="1"/>
        <end position="12"/>
    </location>
</feature>
<protein>
    <submittedName>
        <fullName evidence="2 4">Uncharacterized protein</fullName>
    </submittedName>
</protein>
<feature type="compositionally biased region" description="Pro residues" evidence="1">
    <location>
        <begin position="126"/>
        <end position="135"/>
    </location>
</feature>
<dbReference type="AlphaFoldDB" id="A0A0N4X842"/>
<dbReference type="OrthoDB" id="5875299at2759"/>
<reference evidence="2 3" key="2">
    <citation type="submission" date="2018-11" db="EMBL/GenBank/DDBJ databases">
        <authorList>
            <consortium name="Pathogen Informatics"/>
        </authorList>
    </citation>
    <scope>NUCLEOTIDE SEQUENCE [LARGE SCALE GENOMIC DNA]</scope>
    <source>
        <strain evidence="2 3">MHpl1</strain>
    </source>
</reference>
<evidence type="ECO:0000313" key="2">
    <source>
        <dbReference type="EMBL" id="VDO84419.1"/>
    </source>
</evidence>
<gene>
    <name evidence="2" type="ORF">HPLM_LOCUS20526</name>
</gene>
<accession>A0A0N4X842</accession>
<organism evidence="4">
    <name type="scientific">Haemonchus placei</name>
    <name type="common">Barber's pole worm</name>
    <dbReference type="NCBI Taxonomy" id="6290"/>
    <lineage>
        <taxon>Eukaryota</taxon>
        <taxon>Metazoa</taxon>
        <taxon>Ecdysozoa</taxon>
        <taxon>Nematoda</taxon>
        <taxon>Chromadorea</taxon>
        <taxon>Rhabditida</taxon>
        <taxon>Rhabditina</taxon>
        <taxon>Rhabditomorpha</taxon>
        <taxon>Strongyloidea</taxon>
        <taxon>Trichostrongylidae</taxon>
        <taxon>Haemonchus</taxon>
    </lineage>
</organism>
<evidence type="ECO:0000313" key="3">
    <source>
        <dbReference type="Proteomes" id="UP000268014"/>
    </source>
</evidence>
<dbReference type="WBParaSite" id="HPLM_0002053401-mRNA-1">
    <property type="protein sequence ID" value="HPLM_0002053401-mRNA-1"/>
    <property type="gene ID" value="HPLM_0002053401"/>
</dbReference>
<reference evidence="4" key="1">
    <citation type="submission" date="2017-02" db="UniProtKB">
        <authorList>
            <consortium name="WormBaseParasite"/>
        </authorList>
    </citation>
    <scope>IDENTIFICATION</scope>
</reference>
<feature type="region of interest" description="Disordered" evidence="1">
    <location>
        <begin position="125"/>
        <end position="163"/>
    </location>
</feature>
<evidence type="ECO:0000256" key="1">
    <source>
        <dbReference type="SAM" id="MobiDB-lite"/>
    </source>
</evidence>
<feature type="region of interest" description="Disordered" evidence="1">
    <location>
        <begin position="1"/>
        <end position="56"/>
    </location>
</feature>
<dbReference type="Proteomes" id="UP000268014">
    <property type="component" value="Unassembled WGS sequence"/>
</dbReference>
<feature type="compositionally biased region" description="Polar residues" evidence="1">
    <location>
        <begin position="154"/>
        <end position="163"/>
    </location>
</feature>
<dbReference type="OMA" id="YADQQMA"/>
<dbReference type="EMBL" id="UZAF01022309">
    <property type="protein sequence ID" value="VDO84419.1"/>
    <property type="molecule type" value="Genomic_DNA"/>
</dbReference>
<keyword evidence="3" id="KW-1185">Reference proteome</keyword>
<proteinExistence type="predicted"/>